<keyword evidence="2" id="KW-1185">Reference proteome</keyword>
<evidence type="ECO:0000313" key="1">
    <source>
        <dbReference type="EMBL" id="KAL5110800.1"/>
    </source>
</evidence>
<proteinExistence type="predicted"/>
<evidence type="ECO:0000313" key="2">
    <source>
        <dbReference type="Proteomes" id="UP001651158"/>
    </source>
</evidence>
<dbReference type="EMBL" id="JAKROA010000002">
    <property type="protein sequence ID" value="KAL5110800.1"/>
    <property type="molecule type" value="Genomic_DNA"/>
</dbReference>
<reference evidence="1 2" key="1">
    <citation type="journal article" date="2022" name="Front. Cell. Infect. Microbiol.">
        <title>The Genomes of Two Strains of Taenia crassiceps the Animal Model for the Study of Human Cysticercosis.</title>
        <authorList>
            <person name="Bobes R.J."/>
            <person name="Estrada K."/>
            <person name="Rios-Valencia D.G."/>
            <person name="Calderon-Gallegos A."/>
            <person name="de la Torre P."/>
            <person name="Carrero J.C."/>
            <person name="Sanchez-Flores A."/>
            <person name="Laclette J.P."/>
        </authorList>
    </citation>
    <scope>NUCLEOTIDE SEQUENCE [LARGE SCALE GENOMIC DNA]</scope>
    <source>
        <strain evidence="1">WFUcys</strain>
    </source>
</reference>
<accession>A0ABR4QN60</accession>
<gene>
    <name evidence="1" type="ORF">TcWFU_008440</name>
</gene>
<organism evidence="1 2">
    <name type="scientific">Taenia crassiceps</name>
    <dbReference type="NCBI Taxonomy" id="6207"/>
    <lineage>
        <taxon>Eukaryota</taxon>
        <taxon>Metazoa</taxon>
        <taxon>Spiralia</taxon>
        <taxon>Lophotrochozoa</taxon>
        <taxon>Platyhelminthes</taxon>
        <taxon>Cestoda</taxon>
        <taxon>Eucestoda</taxon>
        <taxon>Cyclophyllidea</taxon>
        <taxon>Taeniidae</taxon>
        <taxon>Taenia</taxon>
    </lineage>
</organism>
<name>A0ABR4QN60_9CEST</name>
<comment type="caution">
    <text evidence="1">The sequence shown here is derived from an EMBL/GenBank/DDBJ whole genome shotgun (WGS) entry which is preliminary data.</text>
</comment>
<dbReference type="Proteomes" id="UP001651158">
    <property type="component" value="Unassembled WGS sequence"/>
</dbReference>
<sequence>MLLESVHIRASSFVTKYASWKELNNIEETRSNETAMPPRKCVYNWTDRRQCVEYCNCNERKALRFLCWRLPLVAHRPNQSVYPLCLRLTFLWGKWTCWMSWSQEWGIRY</sequence>
<protein>
    <submittedName>
        <fullName evidence="1">Uncharacterized protein</fullName>
    </submittedName>
</protein>